<feature type="transmembrane region" description="Helical" evidence="8">
    <location>
        <begin position="310"/>
        <end position="329"/>
    </location>
</feature>
<dbReference type="SUPFAM" id="SSF103473">
    <property type="entry name" value="MFS general substrate transporter"/>
    <property type="match status" value="1"/>
</dbReference>
<keyword evidence="5 8" id="KW-0812">Transmembrane</keyword>
<feature type="transmembrane region" description="Helical" evidence="8">
    <location>
        <begin position="270"/>
        <end position="290"/>
    </location>
</feature>
<feature type="transmembrane region" description="Helical" evidence="8">
    <location>
        <begin position="161"/>
        <end position="178"/>
    </location>
</feature>
<evidence type="ECO:0000256" key="8">
    <source>
        <dbReference type="SAM" id="Phobius"/>
    </source>
</evidence>
<feature type="transmembrane region" description="Helical" evidence="8">
    <location>
        <begin position="190"/>
        <end position="214"/>
    </location>
</feature>
<evidence type="ECO:0000256" key="6">
    <source>
        <dbReference type="ARBA" id="ARBA00022989"/>
    </source>
</evidence>
<dbReference type="EMBL" id="JBHTLK010000006">
    <property type="protein sequence ID" value="MFD1145994.1"/>
    <property type="molecule type" value="Genomic_DNA"/>
</dbReference>
<dbReference type="Proteomes" id="UP001597168">
    <property type="component" value="Unassembled WGS sequence"/>
</dbReference>
<dbReference type="Pfam" id="PF07690">
    <property type="entry name" value="MFS_1"/>
    <property type="match status" value="1"/>
</dbReference>
<feature type="transmembrane region" description="Helical" evidence="8">
    <location>
        <begin position="425"/>
        <end position="446"/>
    </location>
</feature>
<gene>
    <name evidence="10" type="ORF">ACFQ3T_02515</name>
</gene>
<dbReference type="PANTHER" id="PTHR43124:SF3">
    <property type="entry name" value="CHLORAMPHENICOL EFFLUX PUMP RV0191"/>
    <property type="match status" value="1"/>
</dbReference>
<keyword evidence="11" id="KW-1185">Reference proteome</keyword>
<feature type="transmembrane region" description="Helical" evidence="8">
    <location>
        <begin position="132"/>
        <end position="155"/>
    </location>
</feature>
<dbReference type="RefSeq" id="WP_380719296.1">
    <property type="nucleotide sequence ID" value="NZ_JBHTLK010000006.1"/>
</dbReference>
<dbReference type="InterPro" id="IPR036259">
    <property type="entry name" value="MFS_trans_sf"/>
</dbReference>
<dbReference type="NCBIfam" id="TIGR00710">
    <property type="entry name" value="efflux_Bcr_CflA"/>
    <property type="match status" value="1"/>
</dbReference>
<feature type="transmembrane region" description="Helical" evidence="8">
    <location>
        <begin position="400"/>
        <end position="419"/>
    </location>
</feature>
<comment type="caution">
    <text evidence="10">The sequence shown here is derived from an EMBL/GenBank/DDBJ whole genome shotgun (WGS) entry which is preliminary data.</text>
</comment>
<sequence length="461" mass="46531">GLDGTTHPAELRCTAGTPMAGVFLVSPGAGLLRYMPSLLSAPASPADGVAGVTGPVRRQARLTAGLVTTVILLTAIAPLATDMYVPAFPRVAGDLSATATQVQLTLTTFFVGMALGQLVGGPVSDQHGRRRLLIASVVVMTVASVVCALTPSIAVMMAGRFLQGFAGGWAMVIGRAVIVDLARGARLVHILNVIAAVGGIAPIVGPLLGAVILQLSQWRVSFWAVAAMGVAMTLAVLVAVPETLPAERRHGGGLRAFVTSGRQVLRQRRYVGYVLVSGSAMGAVFAYVATSAFVLQSMNGMSPVAYSADFAANAAGMTAAALIAARLAGRVATRKVIAAGQIAALLAGVAMLAGALWWDTPLLLAIVCFAVLMTAQGLIGPNGGALASAEVPEHPGTGSAVLGFVQWTAAGVIAPIAGLGGEHTAVPMALLMITCVALSMAGLLILARPEKTSTGPAGAVA</sequence>
<feature type="transmembrane region" description="Helical" evidence="8">
    <location>
        <begin position="362"/>
        <end position="379"/>
    </location>
</feature>
<evidence type="ECO:0000256" key="7">
    <source>
        <dbReference type="ARBA" id="ARBA00023136"/>
    </source>
</evidence>
<dbReference type="InterPro" id="IPR050189">
    <property type="entry name" value="MFS_Efflux_Transporters"/>
</dbReference>
<keyword evidence="3" id="KW-0813">Transport</keyword>
<evidence type="ECO:0000313" key="11">
    <source>
        <dbReference type="Proteomes" id="UP001597168"/>
    </source>
</evidence>
<feature type="domain" description="Major facilitator superfamily (MFS) profile" evidence="9">
    <location>
        <begin position="66"/>
        <end position="452"/>
    </location>
</feature>
<keyword evidence="6 8" id="KW-1133">Transmembrane helix</keyword>
<feature type="transmembrane region" description="Helical" evidence="8">
    <location>
        <begin position="101"/>
        <end position="120"/>
    </location>
</feature>
<dbReference type="CDD" id="cd17320">
    <property type="entry name" value="MFS_MdfA_MDR_like"/>
    <property type="match status" value="1"/>
</dbReference>
<dbReference type="InterPro" id="IPR004812">
    <property type="entry name" value="Efflux_drug-R_Bcr/CmlA"/>
</dbReference>
<reference evidence="11" key="1">
    <citation type="journal article" date="2019" name="Int. J. Syst. Evol. Microbiol.">
        <title>The Global Catalogue of Microorganisms (GCM) 10K type strain sequencing project: providing services to taxonomists for standard genome sequencing and annotation.</title>
        <authorList>
            <consortium name="The Broad Institute Genomics Platform"/>
            <consortium name="The Broad Institute Genome Sequencing Center for Infectious Disease"/>
            <person name="Wu L."/>
            <person name="Ma J."/>
        </authorList>
    </citation>
    <scope>NUCLEOTIDE SEQUENCE [LARGE SCALE GENOMIC DNA]</scope>
    <source>
        <strain evidence="11">CCUG 60214</strain>
    </source>
</reference>
<dbReference type="PROSITE" id="PS50850">
    <property type="entry name" value="MFS"/>
    <property type="match status" value="1"/>
</dbReference>
<organism evidence="10 11">
    <name type="scientific">Saccharothrix hoggarensis</name>
    <dbReference type="NCBI Taxonomy" id="913853"/>
    <lineage>
        <taxon>Bacteria</taxon>
        <taxon>Bacillati</taxon>
        <taxon>Actinomycetota</taxon>
        <taxon>Actinomycetes</taxon>
        <taxon>Pseudonocardiales</taxon>
        <taxon>Pseudonocardiaceae</taxon>
        <taxon>Saccharothrix</taxon>
    </lineage>
</organism>
<dbReference type="InterPro" id="IPR011701">
    <property type="entry name" value="MFS"/>
</dbReference>
<evidence type="ECO:0000259" key="9">
    <source>
        <dbReference type="PROSITE" id="PS50850"/>
    </source>
</evidence>
<evidence type="ECO:0000256" key="4">
    <source>
        <dbReference type="ARBA" id="ARBA00022475"/>
    </source>
</evidence>
<dbReference type="PANTHER" id="PTHR43124">
    <property type="entry name" value="PURINE EFFLUX PUMP PBUE"/>
    <property type="match status" value="1"/>
</dbReference>
<feature type="transmembrane region" description="Helical" evidence="8">
    <location>
        <begin position="336"/>
        <end position="356"/>
    </location>
</feature>
<accession>A0ABW3QN51</accession>
<evidence type="ECO:0000313" key="10">
    <source>
        <dbReference type="EMBL" id="MFD1145994.1"/>
    </source>
</evidence>
<comment type="subcellular location">
    <subcellularLocation>
        <location evidence="1">Cell membrane</location>
        <topology evidence="1">Multi-pass membrane protein</topology>
    </subcellularLocation>
</comment>
<dbReference type="Gene3D" id="1.20.1720.10">
    <property type="entry name" value="Multidrug resistance protein D"/>
    <property type="match status" value="1"/>
</dbReference>
<feature type="transmembrane region" description="Helical" evidence="8">
    <location>
        <begin position="62"/>
        <end position="81"/>
    </location>
</feature>
<keyword evidence="4" id="KW-1003">Cell membrane</keyword>
<dbReference type="InterPro" id="IPR020846">
    <property type="entry name" value="MFS_dom"/>
</dbReference>
<evidence type="ECO:0000256" key="5">
    <source>
        <dbReference type="ARBA" id="ARBA00022692"/>
    </source>
</evidence>
<evidence type="ECO:0000256" key="3">
    <source>
        <dbReference type="ARBA" id="ARBA00022448"/>
    </source>
</evidence>
<feature type="transmembrane region" description="Helical" evidence="8">
    <location>
        <begin position="220"/>
        <end position="240"/>
    </location>
</feature>
<comment type="similarity">
    <text evidence="2">Belongs to the major facilitator superfamily. Bcr/CmlA family.</text>
</comment>
<name>A0ABW3QN51_9PSEU</name>
<evidence type="ECO:0000256" key="2">
    <source>
        <dbReference type="ARBA" id="ARBA00006236"/>
    </source>
</evidence>
<feature type="non-terminal residue" evidence="10">
    <location>
        <position position="1"/>
    </location>
</feature>
<protein>
    <submittedName>
        <fullName evidence="10">Multidrug effflux MFS transporter</fullName>
    </submittedName>
</protein>
<evidence type="ECO:0000256" key="1">
    <source>
        <dbReference type="ARBA" id="ARBA00004651"/>
    </source>
</evidence>
<proteinExistence type="inferred from homology"/>
<keyword evidence="7 8" id="KW-0472">Membrane</keyword>